<comment type="caution">
    <text evidence="4">The sequence shown here is derived from an EMBL/GenBank/DDBJ whole genome shotgun (WGS) entry which is preliminary data.</text>
</comment>
<name>A0A1B7NWF9_9EURO</name>
<evidence type="ECO:0000313" key="4">
    <source>
        <dbReference type="EMBL" id="OAX81119.1"/>
    </source>
</evidence>
<feature type="compositionally biased region" description="Low complexity" evidence="2">
    <location>
        <begin position="58"/>
        <end position="71"/>
    </location>
</feature>
<dbReference type="OrthoDB" id="5377952at2759"/>
<evidence type="ECO:0000259" key="3">
    <source>
        <dbReference type="Pfam" id="PF20994"/>
    </source>
</evidence>
<feature type="compositionally biased region" description="Acidic residues" evidence="2">
    <location>
        <begin position="272"/>
        <end position="287"/>
    </location>
</feature>
<feature type="compositionally biased region" description="Basic and acidic residues" evidence="2">
    <location>
        <begin position="1"/>
        <end position="12"/>
    </location>
</feature>
<feature type="compositionally biased region" description="Polar residues" evidence="2">
    <location>
        <begin position="44"/>
        <end position="57"/>
    </location>
</feature>
<accession>A0A1B7NWF9</accession>
<feature type="coiled-coil region" evidence="1">
    <location>
        <begin position="553"/>
        <end position="587"/>
    </location>
</feature>
<feature type="compositionally biased region" description="Basic and acidic residues" evidence="2">
    <location>
        <begin position="252"/>
        <end position="271"/>
    </location>
</feature>
<feature type="region of interest" description="Disordered" evidence="2">
    <location>
        <begin position="1"/>
        <end position="435"/>
    </location>
</feature>
<feature type="compositionally biased region" description="Basic residues" evidence="2">
    <location>
        <begin position="220"/>
        <end position="245"/>
    </location>
</feature>
<feature type="compositionally biased region" description="Basic residues" evidence="2">
    <location>
        <begin position="300"/>
        <end position="323"/>
    </location>
</feature>
<reference evidence="4 5" key="1">
    <citation type="submission" date="2015-07" db="EMBL/GenBank/DDBJ databases">
        <title>Emmonsia species relationships and genome sequence.</title>
        <authorList>
            <person name="Cuomo C.A."/>
            <person name="Schwartz I.S."/>
            <person name="Kenyon C."/>
            <person name="de Hoog G.S."/>
            <person name="Govender N.P."/>
            <person name="Botha A."/>
            <person name="Moreno L."/>
            <person name="de Vries M."/>
            <person name="Munoz J.F."/>
            <person name="Stielow J.B."/>
        </authorList>
    </citation>
    <scope>NUCLEOTIDE SEQUENCE [LARGE SCALE GENOMIC DNA]</scope>
    <source>
        <strain evidence="4 5">CBS 136260</strain>
    </source>
</reference>
<feature type="compositionally biased region" description="Acidic residues" evidence="2">
    <location>
        <begin position="341"/>
        <end position="352"/>
    </location>
</feature>
<proteinExistence type="predicted"/>
<evidence type="ECO:0000256" key="1">
    <source>
        <dbReference type="SAM" id="Coils"/>
    </source>
</evidence>
<dbReference type="EMBL" id="LGUA01000543">
    <property type="protein sequence ID" value="OAX81119.1"/>
    <property type="molecule type" value="Genomic_DNA"/>
</dbReference>
<protein>
    <recommendedName>
        <fullName evidence="3">Inner kinetochore subunit AME1 domain-containing protein</fullName>
    </recommendedName>
</protein>
<organism evidence="4 5">
    <name type="scientific">Emergomyces africanus</name>
    <dbReference type="NCBI Taxonomy" id="1955775"/>
    <lineage>
        <taxon>Eukaryota</taxon>
        <taxon>Fungi</taxon>
        <taxon>Dikarya</taxon>
        <taxon>Ascomycota</taxon>
        <taxon>Pezizomycotina</taxon>
        <taxon>Eurotiomycetes</taxon>
        <taxon>Eurotiomycetidae</taxon>
        <taxon>Onygenales</taxon>
        <taxon>Ajellomycetaceae</taxon>
        <taxon>Emergomyces</taxon>
    </lineage>
</organism>
<keyword evidence="1" id="KW-0175">Coiled coil</keyword>
<feature type="compositionally biased region" description="Low complexity" evidence="2">
    <location>
        <begin position="357"/>
        <end position="367"/>
    </location>
</feature>
<dbReference type="InterPro" id="IPR048743">
    <property type="entry name" value="AME1"/>
</dbReference>
<sequence length="671" mass="74924">MAMASNREERRLMRQRGAGNRTGKDIDFGFGSAFGTPELLPAGATTQTTQPETNVPGSQRSSSRRTPTPSQNRLTSPQLNRRTPTGSQNPSSSRKSPGGGRSSHPRRESIFDIPPDDEPDQTRENKRRKIAPFEPILEDTVLSSKNNLEPETGSTADGAQSSPDAHPRPREAGLEPRAPSAEPDTTELESQPAPDGQLETQNADSVSITKAGIQENRNSPPKKKSPSRKRKKRKSVVQGPKRPKRPSGGDQLRTRRDQEPEREREPEHESEPEPEPEPDEHNEEGDERDAGPPTEEPARPARRKPKKRKSIRQIPTKHKRRTPLVRVGRQEETGEQISGSEELDETAVDEENQGNIQDQSTSPQQTTDPKRKSSSGTQGPARQSRRRKPEEPEAVEDDAQEEPSEARPSQGKQRKRKAAEEQNAQDEPKSRGATVPVIVHRFANLSALQSITGDDEGTPIETAQPDTISDRHNKYPSRSGVNPADVLGQICRESLEKTLSILEDGIAKESNASRQGEWTRKRKAVELFGTELEQRLFDMSELLDSNFVLSARLKKEKRDVASLRNRLVELRKQREDVALRIDEVRRKYNEDEHIKTEHDNLNNSLHDLQLAIDRRRKIDDEQAANPAAGLEFLLRTVAQDVSSIASGSHGGILNQIRTFNGQLERTVALLE</sequence>
<feature type="compositionally biased region" description="Basic and acidic residues" evidence="2">
    <location>
        <begin position="165"/>
        <end position="174"/>
    </location>
</feature>
<dbReference type="AlphaFoldDB" id="A0A1B7NWF9"/>
<keyword evidence="5" id="KW-1185">Reference proteome</keyword>
<feature type="compositionally biased region" description="Polar residues" evidence="2">
    <location>
        <begin position="141"/>
        <end position="163"/>
    </location>
</feature>
<evidence type="ECO:0000313" key="5">
    <source>
        <dbReference type="Proteomes" id="UP000091918"/>
    </source>
</evidence>
<gene>
    <name evidence="4" type="ORF">ACJ72_04540</name>
</gene>
<evidence type="ECO:0000256" key="2">
    <source>
        <dbReference type="SAM" id="MobiDB-lite"/>
    </source>
</evidence>
<feature type="compositionally biased region" description="Polar residues" evidence="2">
    <location>
        <begin position="198"/>
        <end position="208"/>
    </location>
</feature>
<dbReference type="Pfam" id="PF20994">
    <property type="entry name" value="CENPU"/>
    <property type="match status" value="1"/>
</dbReference>
<feature type="compositionally biased region" description="Acidic residues" evidence="2">
    <location>
        <begin position="392"/>
        <end position="403"/>
    </location>
</feature>
<dbReference type="Proteomes" id="UP000091918">
    <property type="component" value="Unassembled WGS sequence"/>
</dbReference>
<feature type="domain" description="Inner kinetochore subunit AME1" evidence="3">
    <location>
        <begin position="475"/>
        <end position="665"/>
    </location>
</feature>
<feature type="region of interest" description="Disordered" evidence="2">
    <location>
        <begin position="450"/>
        <end position="481"/>
    </location>
</feature>
<dbReference type="STRING" id="1658172.A0A1B7NWF9"/>
<feature type="compositionally biased region" description="Polar residues" evidence="2">
    <location>
        <begin position="72"/>
        <end position="89"/>
    </location>
</feature>